<comment type="catalytic activity">
    <reaction evidence="15">
        <text>11-dehydrocorticosterone + NAD(+) = pregn-4-ene-3,11,20,21-tetraone + NADH + H(+)</text>
        <dbReference type="Rhea" id="RHEA:42020"/>
        <dbReference type="ChEBI" id="CHEBI:15378"/>
        <dbReference type="ChEBI" id="CHEBI:57540"/>
        <dbReference type="ChEBI" id="CHEBI:57945"/>
        <dbReference type="ChEBI" id="CHEBI:78600"/>
        <dbReference type="ChEBI" id="CHEBI:78601"/>
    </reaction>
    <physiologicalReaction direction="left-to-right" evidence="15">
        <dbReference type="Rhea" id="RHEA:42021"/>
    </physiologicalReaction>
</comment>
<dbReference type="Pfam" id="PF00078">
    <property type="entry name" value="RVT_1"/>
    <property type="match status" value="1"/>
</dbReference>
<evidence type="ECO:0000256" key="5">
    <source>
        <dbReference type="ARBA" id="ARBA00049381"/>
    </source>
</evidence>
<name>A0A8S4GBE8_PLUXY</name>
<comment type="catalytic activity">
    <reaction evidence="5">
        <text>17beta-estradiol + NAD(+) = estrone + NADH + H(+)</text>
        <dbReference type="Rhea" id="RHEA:24612"/>
        <dbReference type="ChEBI" id="CHEBI:15378"/>
        <dbReference type="ChEBI" id="CHEBI:16469"/>
        <dbReference type="ChEBI" id="CHEBI:17263"/>
        <dbReference type="ChEBI" id="CHEBI:57540"/>
        <dbReference type="ChEBI" id="CHEBI:57945"/>
        <dbReference type="EC" id="1.1.1.62"/>
    </reaction>
    <physiologicalReaction direction="left-to-right" evidence="5">
        <dbReference type="Rhea" id="RHEA:24613"/>
    </physiologicalReaction>
</comment>
<evidence type="ECO:0000256" key="17">
    <source>
        <dbReference type="ARBA" id="ARBA00079624"/>
    </source>
</evidence>
<dbReference type="SUPFAM" id="SSF51735">
    <property type="entry name" value="NAD(P)-binding Rossmann-fold domains"/>
    <property type="match status" value="1"/>
</dbReference>
<evidence type="ECO:0000256" key="1">
    <source>
        <dbReference type="ARBA" id="ARBA00006484"/>
    </source>
</evidence>
<sequence>MSTLDSLAILTTDIQIAFKRKEYLVGVFLDVASAYDNVLLPVLRQKMRQLSIPVKLTRLVCSLLMERSIFIKSPTCSVDHPKFVWKGLPQGSVLSPLLYSLYTYDLERSVDCFCDILQYADDLALYYASSSLAETNVQLNLALRYLSDWLTRHGLSLSTQKCTAVVFTKKRTIPDVDIVIGEDTIAVSSEVKFLGVILDSRLSGTHHMSYVARKCERGVNVLRSLSGVWWGSHPYSQKLLYNAIVRSHFDYAAFIIDPCNKAALEKIDKVQYKCLRIVSGAMKSSPTNALQPNVVMDLGIRKDSPAAEKALSAKLNSEWPGWLPIFTDASKLSENSNVGLAVWLPKYKVALSFKRPPESSVFTGEATAILEALLYAEIEAGQILECVLGHFQEHQRLRLGHACTPVHLARIRVRDSSVCDCGASEGTVDHLFFECPNLQSSLYDILPPTIPKPGLVGLVTGGASGLGRATVEQLLKQGGRVVVCDLPSSGGQELVKQLGQDAAFVPVDVSSEQDVKNALQVTRDKFGRLDVAVNCAGVATACRVYNFKKDIPFDLKMFQNTVNVNLIGTFNVIRLAAGMIGKNAPNGDGQRGVIVNTASVAAYDGQIGQAAYSASKAGVVGMTLPIARDLAKQGIRVVTIAPGLFRTPLLEQLPEPAIKELESNIPFPSRLGHPNEFALLVQSIIENPMLNGETIRLDASIRLK</sequence>
<dbReference type="FunFam" id="3.40.50.720:FF:000215">
    <property type="entry name" value="3-hydroxyacyl-CoA dehydrogenase type-2"/>
    <property type="match status" value="1"/>
</dbReference>
<dbReference type="PANTHER" id="PTHR43658:SF8">
    <property type="entry name" value="17-BETA-HYDROXYSTEROID DEHYDROGENASE 14-RELATED"/>
    <property type="match status" value="1"/>
</dbReference>
<keyword evidence="22" id="KW-1185">Reference proteome</keyword>
<dbReference type="Pfam" id="PF00106">
    <property type="entry name" value="adh_short"/>
    <property type="match status" value="1"/>
</dbReference>
<evidence type="ECO:0000256" key="7">
    <source>
        <dbReference type="ARBA" id="ARBA00050365"/>
    </source>
</evidence>
<dbReference type="SUPFAM" id="SSF56672">
    <property type="entry name" value="DNA/RNA polymerases"/>
    <property type="match status" value="1"/>
</dbReference>
<dbReference type="InterPro" id="IPR043502">
    <property type="entry name" value="DNA/RNA_pol_sf"/>
</dbReference>
<evidence type="ECO:0000256" key="15">
    <source>
        <dbReference type="ARBA" id="ARBA00052668"/>
    </source>
</evidence>
<dbReference type="AlphaFoldDB" id="A0A8S4GBE8"/>
<dbReference type="PRINTS" id="PR00080">
    <property type="entry name" value="SDRFAMILY"/>
</dbReference>
<evidence type="ECO:0000256" key="4">
    <source>
        <dbReference type="ARBA" id="ARBA00024072"/>
    </source>
</evidence>
<dbReference type="Gene3D" id="3.40.50.720">
    <property type="entry name" value="NAD(P)-binding Rossmann-like Domain"/>
    <property type="match status" value="1"/>
</dbReference>
<comment type="catalytic activity">
    <reaction evidence="10">
        <text>(3S)-3-hydroxybutanoyl-CoA + NAD(+) = acetoacetyl-CoA + NADH + H(+)</text>
        <dbReference type="Rhea" id="RHEA:30799"/>
        <dbReference type="ChEBI" id="CHEBI:15378"/>
        <dbReference type="ChEBI" id="CHEBI:57286"/>
        <dbReference type="ChEBI" id="CHEBI:57316"/>
        <dbReference type="ChEBI" id="CHEBI:57540"/>
        <dbReference type="ChEBI" id="CHEBI:57945"/>
    </reaction>
    <physiologicalReaction direction="left-to-right" evidence="10">
        <dbReference type="Rhea" id="RHEA:30800"/>
    </physiologicalReaction>
    <physiologicalReaction direction="right-to-left" evidence="10">
        <dbReference type="Rhea" id="RHEA:30801"/>
    </physiologicalReaction>
</comment>
<dbReference type="GO" id="GO:0008210">
    <property type="term" value="P:estrogen metabolic process"/>
    <property type="evidence" value="ECO:0007669"/>
    <property type="project" value="TreeGrafter"/>
</dbReference>
<feature type="domain" description="Reverse transcriptase" evidence="20">
    <location>
        <begin position="1"/>
        <end position="198"/>
    </location>
</feature>
<evidence type="ECO:0000256" key="18">
    <source>
        <dbReference type="ARBA" id="ARBA00082293"/>
    </source>
</evidence>
<keyword evidence="2" id="KW-0560">Oxidoreductase</keyword>
<evidence type="ECO:0000313" key="22">
    <source>
        <dbReference type="Proteomes" id="UP000653454"/>
    </source>
</evidence>
<evidence type="ECO:0000256" key="3">
    <source>
        <dbReference type="ARBA" id="ARBA00024071"/>
    </source>
</evidence>
<dbReference type="CDD" id="cd05371">
    <property type="entry name" value="HSD10-like_SDR_c"/>
    <property type="match status" value="1"/>
</dbReference>
<comment type="catalytic activity">
    <reaction evidence="11">
        <text>3beta,7beta-dihydroxy-5beta-cholan-24-oate + NAD(+) = 3beta-hydroxy-7-oxo-5beta-cholan-24-oate + NADH + H(+)</text>
        <dbReference type="Rhea" id="RHEA:42024"/>
        <dbReference type="ChEBI" id="CHEBI:15378"/>
        <dbReference type="ChEBI" id="CHEBI:57540"/>
        <dbReference type="ChEBI" id="CHEBI:57945"/>
        <dbReference type="ChEBI" id="CHEBI:78602"/>
        <dbReference type="ChEBI" id="CHEBI:78603"/>
    </reaction>
    <physiologicalReaction direction="left-to-right" evidence="11">
        <dbReference type="Rhea" id="RHEA:42025"/>
    </physiologicalReaction>
</comment>
<dbReference type="PANTHER" id="PTHR43658">
    <property type="entry name" value="SHORT-CHAIN DEHYDROGENASE/REDUCTASE"/>
    <property type="match status" value="1"/>
</dbReference>
<evidence type="ECO:0000256" key="12">
    <source>
        <dbReference type="ARBA" id="ARBA00051831"/>
    </source>
</evidence>
<evidence type="ECO:0000313" key="21">
    <source>
        <dbReference type="EMBL" id="CAG9137244.1"/>
    </source>
</evidence>
<comment type="catalytic activity">
    <reaction evidence="14">
        <text>cortisone + NAD(+) = 17alpha-hydroxypregn-4-en-3,11,20-trione-21-al + NADH + H(+)</text>
        <dbReference type="Rhea" id="RHEA:42016"/>
        <dbReference type="ChEBI" id="CHEBI:15378"/>
        <dbReference type="ChEBI" id="CHEBI:16962"/>
        <dbReference type="ChEBI" id="CHEBI:57540"/>
        <dbReference type="ChEBI" id="CHEBI:57945"/>
        <dbReference type="ChEBI" id="CHEBI:78596"/>
    </reaction>
    <physiologicalReaction direction="left-to-right" evidence="14">
        <dbReference type="Rhea" id="RHEA:42017"/>
    </physiologicalReaction>
</comment>
<dbReference type="PROSITE" id="PS00061">
    <property type="entry name" value="ADH_SHORT"/>
    <property type="match status" value="1"/>
</dbReference>
<accession>A0A8S4GBE8</accession>
<evidence type="ECO:0000256" key="6">
    <source>
        <dbReference type="ARBA" id="ARBA00050141"/>
    </source>
</evidence>
<dbReference type="PRINTS" id="PR00081">
    <property type="entry name" value="GDHRDH"/>
</dbReference>
<dbReference type="GO" id="GO:0004303">
    <property type="term" value="F:estradiol 17-beta-dehydrogenase [NAD(P)+] activity"/>
    <property type="evidence" value="ECO:0007669"/>
    <property type="project" value="UniProtKB-EC"/>
</dbReference>
<dbReference type="InterPro" id="IPR002347">
    <property type="entry name" value="SDR_fam"/>
</dbReference>
<reference evidence="21" key="1">
    <citation type="submission" date="2020-11" db="EMBL/GenBank/DDBJ databases">
        <authorList>
            <person name="Whiteford S."/>
        </authorList>
    </citation>
    <scope>NUCLEOTIDE SEQUENCE</scope>
</reference>
<evidence type="ECO:0000256" key="19">
    <source>
        <dbReference type="ARBA" id="ARBA00082399"/>
    </source>
</evidence>
<dbReference type="InterPro" id="IPR020904">
    <property type="entry name" value="Sc_DH/Rdtase_CS"/>
</dbReference>
<comment type="catalytic activity">
    <reaction evidence="6">
        <text>a (3S)-3-hydroxyacyl-CoA + NAD(+) = a 3-oxoacyl-CoA + NADH + H(+)</text>
        <dbReference type="Rhea" id="RHEA:22432"/>
        <dbReference type="ChEBI" id="CHEBI:15378"/>
        <dbReference type="ChEBI" id="CHEBI:57318"/>
        <dbReference type="ChEBI" id="CHEBI:57540"/>
        <dbReference type="ChEBI" id="CHEBI:57945"/>
        <dbReference type="ChEBI" id="CHEBI:90726"/>
        <dbReference type="EC" id="1.1.1.35"/>
    </reaction>
    <physiologicalReaction direction="left-to-right" evidence="6">
        <dbReference type="Rhea" id="RHEA:22433"/>
    </physiologicalReaction>
    <physiologicalReaction direction="right-to-left" evidence="6">
        <dbReference type="Rhea" id="RHEA:22434"/>
    </physiologicalReaction>
</comment>
<dbReference type="EMBL" id="CAJHNJ030000196">
    <property type="protein sequence ID" value="CAG9137244.1"/>
    <property type="molecule type" value="Genomic_DNA"/>
</dbReference>
<evidence type="ECO:0000256" key="13">
    <source>
        <dbReference type="ARBA" id="ARBA00052095"/>
    </source>
</evidence>
<dbReference type="Proteomes" id="UP000653454">
    <property type="component" value="Unassembled WGS sequence"/>
</dbReference>
<organism evidence="21 22">
    <name type="scientific">Plutella xylostella</name>
    <name type="common">Diamondback moth</name>
    <name type="synonym">Plutella maculipennis</name>
    <dbReference type="NCBI Taxonomy" id="51655"/>
    <lineage>
        <taxon>Eukaryota</taxon>
        <taxon>Metazoa</taxon>
        <taxon>Ecdysozoa</taxon>
        <taxon>Arthropoda</taxon>
        <taxon>Hexapoda</taxon>
        <taxon>Insecta</taxon>
        <taxon>Pterygota</taxon>
        <taxon>Neoptera</taxon>
        <taxon>Endopterygota</taxon>
        <taxon>Lepidoptera</taxon>
        <taxon>Glossata</taxon>
        <taxon>Ditrysia</taxon>
        <taxon>Yponomeutoidea</taxon>
        <taxon>Plutellidae</taxon>
        <taxon>Plutella</taxon>
    </lineage>
</organism>
<evidence type="ECO:0000256" key="8">
    <source>
        <dbReference type="ARBA" id="ARBA00050435"/>
    </source>
</evidence>
<dbReference type="GO" id="GO:0005739">
    <property type="term" value="C:mitochondrion"/>
    <property type="evidence" value="ECO:0007669"/>
    <property type="project" value="TreeGrafter"/>
</dbReference>
<dbReference type="GO" id="GO:0008209">
    <property type="term" value="P:androgen metabolic process"/>
    <property type="evidence" value="ECO:0007669"/>
    <property type="project" value="TreeGrafter"/>
</dbReference>
<evidence type="ECO:0000256" key="10">
    <source>
        <dbReference type="ARBA" id="ARBA00051004"/>
    </source>
</evidence>
<dbReference type="PROSITE" id="PS50878">
    <property type="entry name" value="RT_POL"/>
    <property type="match status" value="1"/>
</dbReference>
<proteinExistence type="inferred from homology"/>
<dbReference type="InterPro" id="IPR036291">
    <property type="entry name" value="NAD(P)-bd_dom_sf"/>
</dbReference>
<comment type="catalytic activity">
    <reaction evidence="13">
        <text>5alpha-pregnan-20beta-ol-3-one + NAD(+) = 5alpha-pregnane-3,20-dione + NADH + H(+)</text>
        <dbReference type="Rhea" id="RHEA:42008"/>
        <dbReference type="ChEBI" id="CHEBI:15378"/>
        <dbReference type="ChEBI" id="CHEBI:28952"/>
        <dbReference type="ChEBI" id="CHEBI:57540"/>
        <dbReference type="ChEBI" id="CHEBI:57945"/>
        <dbReference type="ChEBI" id="CHEBI:78594"/>
    </reaction>
    <physiologicalReaction direction="left-to-right" evidence="13">
        <dbReference type="Rhea" id="RHEA:42009"/>
    </physiologicalReaction>
</comment>
<comment type="catalytic activity">
    <reaction evidence="9">
        <text>cortisol + NAD(+) = 11beta,17alpha-dihydroxypregn-4-ene-3,20,21-trione + NADH + H(+)</text>
        <dbReference type="Rhea" id="RHEA:42012"/>
        <dbReference type="ChEBI" id="CHEBI:15378"/>
        <dbReference type="ChEBI" id="CHEBI:17650"/>
        <dbReference type="ChEBI" id="CHEBI:57540"/>
        <dbReference type="ChEBI" id="CHEBI:57945"/>
        <dbReference type="ChEBI" id="CHEBI:78595"/>
    </reaction>
    <physiologicalReaction direction="left-to-right" evidence="9">
        <dbReference type="Rhea" id="RHEA:42013"/>
    </physiologicalReaction>
</comment>
<dbReference type="GO" id="GO:0071897">
    <property type="term" value="P:DNA biosynthetic process"/>
    <property type="evidence" value="ECO:0007669"/>
    <property type="project" value="UniProtKB-ARBA"/>
</dbReference>
<dbReference type="EC" id="1.1.1.62" evidence="4"/>
<dbReference type="EC" id="1.1.1.53" evidence="3"/>
<protein>
    <recommendedName>
        <fullName evidence="16">3-hydroxyacyl-CoA dehydrogenase type-2</fullName>
        <ecNumber evidence="3">1.1.1.53</ecNumber>
        <ecNumber evidence="4">1.1.1.62</ecNumber>
    </recommendedName>
    <alternativeName>
        <fullName evidence="18">3-hydroxyacyl-CoA dehydrogenase type II</fullName>
    </alternativeName>
    <alternativeName>
        <fullName evidence="19">Mitochondrial ribonuclease P protein 2</fullName>
    </alternativeName>
    <alternativeName>
        <fullName evidence="17">Type II HADH</fullName>
    </alternativeName>
</protein>
<comment type="caution">
    <text evidence="21">The sequence shown here is derived from an EMBL/GenBank/DDBJ whole genome shotgun (WGS) entry which is preliminary data.</text>
</comment>
<dbReference type="CDD" id="cd01650">
    <property type="entry name" value="RT_nLTR_like"/>
    <property type="match status" value="1"/>
</dbReference>
<evidence type="ECO:0000259" key="20">
    <source>
        <dbReference type="PROSITE" id="PS50878"/>
    </source>
</evidence>
<comment type="catalytic activity">
    <reaction evidence="8">
        <text>17beta-hydroxy-5alpha-androstan-3-one + NAD(+) = 5alpha-androstan-3,17-dione + NADH + H(+)</text>
        <dbReference type="Rhea" id="RHEA:41992"/>
        <dbReference type="ChEBI" id="CHEBI:15378"/>
        <dbReference type="ChEBI" id="CHEBI:15994"/>
        <dbReference type="ChEBI" id="CHEBI:16330"/>
        <dbReference type="ChEBI" id="CHEBI:57540"/>
        <dbReference type="ChEBI" id="CHEBI:57945"/>
    </reaction>
    <physiologicalReaction direction="left-to-right" evidence="8">
        <dbReference type="Rhea" id="RHEA:41993"/>
    </physiologicalReaction>
</comment>
<evidence type="ECO:0000256" key="16">
    <source>
        <dbReference type="ARBA" id="ARBA00072938"/>
    </source>
</evidence>
<evidence type="ECO:0000256" key="2">
    <source>
        <dbReference type="ARBA" id="ARBA00023002"/>
    </source>
</evidence>
<evidence type="ECO:0000256" key="14">
    <source>
        <dbReference type="ARBA" id="ARBA00052417"/>
    </source>
</evidence>
<dbReference type="GO" id="GO:0006631">
    <property type="term" value="P:fatty acid metabolic process"/>
    <property type="evidence" value="ECO:0007669"/>
    <property type="project" value="TreeGrafter"/>
</dbReference>
<comment type="catalytic activity">
    <reaction evidence="12">
        <text>ursodeoxycholate + NAD(+) = 7-oxolithocholate + NADH + H(+)</text>
        <dbReference type="Rhea" id="RHEA:42028"/>
        <dbReference type="ChEBI" id="CHEBI:15378"/>
        <dbReference type="ChEBI" id="CHEBI:57540"/>
        <dbReference type="ChEBI" id="CHEBI:57945"/>
        <dbReference type="ChEBI" id="CHEBI:78604"/>
        <dbReference type="ChEBI" id="CHEBI:78605"/>
    </reaction>
    <physiologicalReaction direction="left-to-right" evidence="12">
        <dbReference type="Rhea" id="RHEA:42029"/>
    </physiologicalReaction>
</comment>
<dbReference type="InterPro" id="IPR000477">
    <property type="entry name" value="RT_dom"/>
</dbReference>
<evidence type="ECO:0000256" key="9">
    <source>
        <dbReference type="ARBA" id="ARBA00050927"/>
    </source>
</evidence>
<comment type="catalytic activity">
    <reaction evidence="7">
        <text>5alpha-androstane-3alpha,17beta-diol + NAD(+) = 17beta-hydroxy-5alpha-androstan-3-one + NADH + H(+)</text>
        <dbReference type="Rhea" id="RHEA:42004"/>
        <dbReference type="ChEBI" id="CHEBI:15378"/>
        <dbReference type="ChEBI" id="CHEBI:16330"/>
        <dbReference type="ChEBI" id="CHEBI:36713"/>
        <dbReference type="ChEBI" id="CHEBI:57540"/>
        <dbReference type="ChEBI" id="CHEBI:57945"/>
        <dbReference type="EC" id="1.1.1.53"/>
    </reaction>
    <physiologicalReaction direction="right-to-left" evidence="7">
        <dbReference type="Rhea" id="RHEA:42006"/>
    </physiologicalReaction>
</comment>
<comment type="similarity">
    <text evidence="1">Belongs to the short-chain dehydrogenases/reductases (SDR) family.</text>
</comment>
<gene>
    <name evidence="21" type="ORF">PLXY2_LOCUS15496</name>
</gene>
<dbReference type="GO" id="GO:0047044">
    <property type="term" value="F:androstan-3-alpha,17-beta-diol dehydrogenase (NAD+) activity"/>
    <property type="evidence" value="ECO:0007669"/>
    <property type="project" value="UniProtKB-EC"/>
</dbReference>
<dbReference type="GO" id="GO:0003857">
    <property type="term" value="F:(3S)-3-hydroxyacyl-CoA dehydrogenase (NAD+) activity"/>
    <property type="evidence" value="ECO:0007669"/>
    <property type="project" value="UniProtKB-EC"/>
</dbReference>
<evidence type="ECO:0000256" key="11">
    <source>
        <dbReference type="ARBA" id="ARBA00051637"/>
    </source>
</evidence>